<accession>A0A0F9PPK7</accession>
<sequence length="599" mass="69703">MAIFLKNQLRPYGPIFLLLLSLLVSCETEPEDKNADFQTHFEQTDGQETATYLQTIDFYIQLNKEFPEINMQTMGETDSGYPLHIITYNPDGDFNFLKVGEDKTIILINNGIHPGESDGIDATMMLFRDFATGKLNPPKNTILVTIPIYNIGGALNRNTTTRANQNGPKAYGFRGNALNYDLNRDFIKGDSKNARAFYEIFHRVDPDIFIDNHVSNGADYQYTLTHLFTQHNKLGGDLGKYLKEQMMPSLEKSLKEADWEITPYVNVFNEVPEKGFSQFMDYPRYSTGYTTLWNTLGMMVETHMLKPYKQRVEGNYLLLEKMIAIAEKDHKEIQRLRIEAKHRHLDWKYYPITWAVDSTQTSTLDFKGYEADSIESAVTGQSRLKYDRERPFTKSVEYRDYMKPIDSVEIPYAYILKKGWIKAINLLNANQITLKPIQKDTLLTVQSYHIDSFETSDTPYEGHYPHSETKIKTTIVKINFQQGDILIFTDQPGIRYLLETLEPKANDSFFNWNFFDPILQRKEHFSPYVFEDEAAEMLQKDSMLRNSFQLQKENDTAFASNSYAQLDWLFEKSEHFEDAYRQYPVYRLMKDESVSNAEE</sequence>
<organism evidence="1">
    <name type="scientific">marine sediment metagenome</name>
    <dbReference type="NCBI Taxonomy" id="412755"/>
    <lineage>
        <taxon>unclassified sequences</taxon>
        <taxon>metagenomes</taxon>
        <taxon>ecological metagenomes</taxon>
    </lineage>
</organism>
<evidence type="ECO:0000313" key="1">
    <source>
        <dbReference type="EMBL" id="KKN03006.1"/>
    </source>
</evidence>
<dbReference type="EMBL" id="LAZR01005082">
    <property type="protein sequence ID" value="KKN03006.1"/>
    <property type="molecule type" value="Genomic_DNA"/>
</dbReference>
<comment type="caution">
    <text evidence="1">The sequence shown here is derived from an EMBL/GenBank/DDBJ whole genome shotgun (WGS) entry which is preliminary data.</text>
</comment>
<protein>
    <recommendedName>
        <fullName evidence="2">Peptidase M14 carboxypeptidase A domain-containing protein</fullName>
    </recommendedName>
</protein>
<dbReference type="PROSITE" id="PS51257">
    <property type="entry name" value="PROKAR_LIPOPROTEIN"/>
    <property type="match status" value="1"/>
</dbReference>
<reference evidence="1" key="1">
    <citation type="journal article" date="2015" name="Nature">
        <title>Complex archaea that bridge the gap between prokaryotes and eukaryotes.</title>
        <authorList>
            <person name="Spang A."/>
            <person name="Saw J.H."/>
            <person name="Jorgensen S.L."/>
            <person name="Zaremba-Niedzwiedzka K."/>
            <person name="Martijn J."/>
            <person name="Lind A.E."/>
            <person name="van Eijk R."/>
            <person name="Schleper C."/>
            <person name="Guy L."/>
            <person name="Ettema T.J."/>
        </authorList>
    </citation>
    <scope>NUCLEOTIDE SEQUENCE</scope>
</reference>
<name>A0A0F9PPK7_9ZZZZ</name>
<gene>
    <name evidence="1" type="ORF">LCGC14_1111990</name>
</gene>
<dbReference type="CDD" id="cd06241">
    <property type="entry name" value="M14-like"/>
    <property type="match status" value="1"/>
</dbReference>
<dbReference type="AlphaFoldDB" id="A0A0F9PPK7"/>
<dbReference type="SUPFAM" id="SSF53187">
    <property type="entry name" value="Zn-dependent exopeptidases"/>
    <property type="match status" value="1"/>
</dbReference>
<dbReference type="Gene3D" id="3.40.630.10">
    <property type="entry name" value="Zn peptidases"/>
    <property type="match status" value="1"/>
</dbReference>
<proteinExistence type="predicted"/>
<evidence type="ECO:0008006" key="2">
    <source>
        <dbReference type="Google" id="ProtNLM"/>
    </source>
</evidence>